<evidence type="ECO:0000313" key="1">
    <source>
        <dbReference type="EMBL" id="UPK95749.1"/>
    </source>
</evidence>
<gene>
    <name evidence="1" type="ORF">LCI18_006684</name>
</gene>
<proteinExistence type="predicted"/>
<protein>
    <submittedName>
        <fullName evidence="1">Uncharacterized protein</fullName>
    </submittedName>
</protein>
<name>A0ACD3Z3A8_FUSSC</name>
<reference evidence="1" key="1">
    <citation type="submission" date="2021-11" db="EMBL/GenBank/DDBJ databases">
        <title>Fusarium solani-melongenae Genome sequencing and assembly.</title>
        <authorList>
            <person name="Xie S."/>
            <person name="Huang L."/>
            <person name="Zhang X."/>
        </authorList>
    </citation>
    <scope>NUCLEOTIDE SEQUENCE</scope>
    <source>
        <strain evidence="1">CRI 24-3</strain>
    </source>
</reference>
<accession>A0ACD3Z3A8</accession>
<organism evidence="1 2">
    <name type="scientific">Fusarium solani subsp. cucurbitae</name>
    <name type="common">Neocosmosporum cucurbitae</name>
    <dbReference type="NCBI Taxonomy" id="2747967"/>
    <lineage>
        <taxon>Eukaryota</taxon>
        <taxon>Fungi</taxon>
        <taxon>Dikarya</taxon>
        <taxon>Ascomycota</taxon>
        <taxon>Pezizomycotina</taxon>
        <taxon>Sordariomycetes</taxon>
        <taxon>Hypocreomycetidae</taxon>
        <taxon>Hypocreales</taxon>
        <taxon>Nectriaceae</taxon>
        <taxon>Fusarium</taxon>
        <taxon>Fusarium solani species complex</taxon>
    </lineage>
</organism>
<evidence type="ECO:0000313" key="2">
    <source>
        <dbReference type="Proteomes" id="UP000830768"/>
    </source>
</evidence>
<sequence>MDHKPSGDDADRHSAVKRESISPEARRESTSPGKDQDVTADSMKLMSMGYEPQMKRELNTLQLVGVAFMVTASWLGVTGGFSTGVLIGGSAAIVYGLILIGVMNIFIVTTLAELMSAMPNAGGQYYWVTQLAPPSVTRPSAFFTGLCNLFGGIVATSGGFVLMGHLVLGCVKLVHPSFTIHSWQAYLVGLAFNTSIFIVNLNYKSISTGLTIGMVVNILACAAITISIPAVSPTHTDASYIFDSLENISGWKSKGMAFLVGLINANYSYGMIDTAVHMAEEIPDPEKNVPKALYMTVGLGFLTAWPLAVLLMWCLTDFDGIVGTETGVPLLLLFYLALRKNKAAAIFMLSLIMVSYFFAVIGLQAYMSRICWAFSRDNGLPFSKLWSRVHPRLNIPFEAHVLCTILVSLLSLLGIASTTAFNSLAAGVVIFPSLSYSLPALYSLFPRNKDVKGPFNLGRLGTFCRVATVLFSIFSTIIYSFPYMMPATADNMNYISPILGVFLIYTVADWFLRARKSFIVREH</sequence>
<dbReference type="Proteomes" id="UP000830768">
    <property type="component" value="Chromosome 5"/>
</dbReference>
<dbReference type="EMBL" id="CP090034">
    <property type="protein sequence ID" value="UPK95749.1"/>
    <property type="molecule type" value="Genomic_DNA"/>
</dbReference>
<keyword evidence="2" id="KW-1185">Reference proteome</keyword>